<dbReference type="InterPro" id="IPR050191">
    <property type="entry name" value="ATP-dep_DNA_ligase"/>
</dbReference>
<dbReference type="PROSITE" id="PS00697">
    <property type="entry name" value="DNA_LIGASE_A1"/>
    <property type="match status" value="1"/>
</dbReference>
<dbReference type="InterPro" id="IPR044119">
    <property type="entry name" value="Adenylation_LigC-like"/>
</dbReference>
<comment type="catalytic activity">
    <reaction evidence="3">
        <text>ATP + (deoxyribonucleotide)n-3'-hydroxyl + 5'-phospho-(deoxyribonucleotide)m = (deoxyribonucleotide)n+m + AMP + diphosphate.</text>
        <dbReference type="EC" id="6.5.1.1"/>
    </reaction>
</comment>
<dbReference type="GO" id="GO:0005524">
    <property type="term" value="F:ATP binding"/>
    <property type="evidence" value="ECO:0007669"/>
    <property type="project" value="InterPro"/>
</dbReference>
<dbReference type="PROSITE" id="PS50160">
    <property type="entry name" value="DNA_LIGASE_A3"/>
    <property type="match status" value="1"/>
</dbReference>
<dbReference type="OrthoDB" id="9770771at2"/>
<keyword evidence="2 5" id="KW-0436">Ligase</keyword>
<accession>A0A317K6G8</accession>
<evidence type="ECO:0000259" key="4">
    <source>
        <dbReference type="PROSITE" id="PS50160"/>
    </source>
</evidence>
<evidence type="ECO:0000313" key="5">
    <source>
        <dbReference type="EMBL" id="PWU47402.1"/>
    </source>
</evidence>
<gene>
    <name evidence="5" type="ORF">DLJ46_14825</name>
</gene>
<comment type="caution">
    <text evidence="5">The sequence shown here is derived from an EMBL/GenBank/DDBJ whole genome shotgun (WGS) entry which is preliminary data.</text>
</comment>
<protein>
    <submittedName>
        <fullName evidence="5">ATP-dependent DNA ligase</fullName>
    </submittedName>
</protein>
<evidence type="ECO:0000256" key="2">
    <source>
        <dbReference type="ARBA" id="ARBA00022598"/>
    </source>
</evidence>
<dbReference type="AlphaFoldDB" id="A0A317K6G8"/>
<evidence type="ECO:0000313" key="6">
    <source>
        <dbReference type="Proteomes" id="UP000245683"/>
    </source>
</evidence>
<reference evidence="6" key="1">
    <citation type="submission" date="2018-05" db="EMBL/GenBank/DDBJ databases">
        <title>Micromonospora globispora sp. nov. and Micromonospora rugosa sp. nov., isolated from marine sediment.</title>
        <authorList>
            <person name="Carro L."/>
            <person name="Aysel V."/>
            <person name="Cetin D."/>
            <person name="Igual J.M."/>
            <person name="Klenk H.-P."/>
            <person name="Trujillo M.E."/>
            <person name="Sahin N."/>
        </authorList>
    </citation>
    <scope>NUCLEOTIDE SEQUENCE [LARGE SCALE GENOMIC DNA]</scope>
    <source>
        <strain evidence="6">S2904</strain>
    </source>
</reference>
<dbReference type="Pfam" id="PF01068">
    <property type="entry name" value="DNA_ligase_A_M"/>
    <property type="match status" value="1"/>
</dbReference>
<dbReference type="InterPro" id="IPR016059">
    <property type="entry name" value="DNA_ligase_ATP-dep_CS"/>
</dbReference>
<name>A0A317K6G8_9ACTN</name>
<sequence length="322" mass="36226">MLAAAVDVLPVGPGLAYEPKWDGWRALAFRDGDEIRLQSRAGRDLTRYFPDVARTVRAAVPPEVVLDGELVVWARGRTDFAQLQSRVTAGSRLPELVRHHPAHYVVFDLLVDASGHSLLDRRLAERRALLTELLRDAPPDLVLCPQTTDPTQAAEWMATWTQAGVEGVVVKRLDSRYEPARRGWRKVRARTSTETVVGGVTGSVDDAETLLTGRFDGQGRLRYMGRTHPLHARQRRELAQLVRATPPDSPTPWPRPLPATWTGQLDGAEPLEYAPVEPTLVVEIEVDTAYEHHRWRHRVRYLRPRLDLAVRDLPLLEEEAAA</sequence>
<dbReference type="Proteomes" id="UP000245683">
    <property type="component" value="Unassembled WGS sequence"/>
</dbReference>
<dbReference type="InterPro" id="IPR012310">
    <property type="entry name" value="DNA_ligase_ATP-dep_cent"/>
</dbReference>
<keyword evidence="6" id="KW-1185">Reference proteome</keyword>
<evidence type="ECO:0000256" key="3">
    <source>
        <dbReference type="ARBA" id="ARBA00034003"/>
    </source>
</evidence>
<dbReference type="SUPFAM" id="SSF56091">
    <property type="entry name" value="DNA ligase/mRNA capping enzyme, catalytic domain"/>
    <property type="match status" value="1"/>
</dbReference>
<dbReference type="Gene3D" id="2.40.50.140">
    <property type="entry name" value="Nucleic acid-binding proteins"/>
    <property type="match status" value="1"/>
</dbReference>
<comment type="similarity">
    <text evidence="1">Belongs to the ATP-dependent DNA ligase family.</text>
</comment>
<dbReference type="InterPro" id="IPR012340">
    <property type="entry name" value="NA-bd_OB-fold"/>
</dbReference>
<dbReference type="PANTHER" id="PTHR45674">
    <property type="entry name" value="DNA LIGASE 1/3 FAMILY MEMBER"/>
    <property type="match status" value="1"/>
</dbReference>
<dbReference type="GO" id="GO:0003910">
    <property type="term" value="F:DNA ligase (ATP) activity"/>
    <property type="evidence" value="ECO:0007669"/>
    <property type="project" value="UniProtKB-EC"/>
</dbReference>
<feature type="domain" description="ATP-dependent DNA ligase family profile" evidence="4">
    <location>
        <begin position="104"/>
        <end position="220"/>
    </location>
</feature>
<dbReference type="GO" id="GO:0006310">
    <property type="term" value="P:DNA recombination"/>
    <property type="evidence" value="ECO:0007669"/>
    <property type="project" value="InterPro"/>
</dbReference>
<dbReference type="GO" id="GO:0006281">
    <property type="term" value="P:DNA repair"/>
    <property type="evidence" value="ECO:0007669"/>
    <property type="project" value="InterPro"/>
</dbReference>
<evidence type="ECO:0000256" key="1">
    <source>
        <dbReference type="ARBA" id="ARBA00007572"/>
    </source>
</evidence>
<dbReference type="PANTHER" id="PTHR45674:SF4">
    <property type="entry name" value="DNA LIGASE 1"/>
    <property type="match status" value="1"/>
</dbReference>
<organism evidence="5 6">
    <name type="scientific">Micromonospora globispora</name>
    <dbReference type="NCBI Taxonomy" id="1450148"/>
    <lineage>
        <taxon>Bacteria</taxon>
        <taxon>Bacillati</taxon>
        <taxon>Actinomycetota</taxon>
        <taxon>Actinomycetes</taxon>
        <taxon>Micromonosporales</taxon>
        <taxon>Micromonosporaceae</taxon>
        <taxon>Micromonospora</taxon>
    </lineage>
</organism>
<dbReference type="Gene3D" id="3.30.470.30">
    <property type="entry name" value="DNA ligase/mRNA capping enzyme"/>
    <property type="match status" value="1"/>
</dbReference>
<proteinExistence type="inferred from homology"/>
<dbReference type="CDD" id="cd07905">
    <property type="entry name" value="Adenylation_DNA_ligase_LigC"/>
    <property type="match status" value="1"/>
</dbReference>
<dbReference type="EMBL" id="QGSV01000192">
    <property type="protein sequence ID" value="PWU47402.1"/>
    <property type="molecule type" value="Genomic_DNA"/>
</dbReference>